<feature type="transmembrane region" description="Helical" evidence="1">
    <location>
        <begin position="251"/>
        <end position="272"/>
    </location>
</feature>
<feature type="transmembrane region" description="Helical" evidence="1">
    <location>
        <begin position="138"/>
        <end position="165"/>
    </location>
</feature>
<keyword evidence="1" id="KW-0472">Membrane</keyword>
<dbReference type="InterPro" id="IPR011397">
    <property type="entry name" value="YhfC"/>
</dbReference>
<evidence type="ECO:0000313" key="3">
    <source>
        <dbReference type="Proteomes" id="UP000288215"/>
    </source>
</evidence>
<dbReference type="AlphaFoldDB" id="A0A3S3REU2"/>
<keyword evidence="1" id="KW-0812">Transmembrane</keyword>
<comment type="caution">
    <text evidence="2">The sequence shown here is derived from an EMBL/GenBank/DDBJ whole genome shotgun (WGS) entry which is preliminary data.</text>
</comment>
<name>A0A3S3REU2_METS7</name>
<keyword evidence="1" id="KW-1133">Transmembrane helix</keyword>
<evidence type="ECO:0000313" key="2">
    <source>
        <dbReference type="EMBL" id="RWX73717.1"/>
    </source>
</evidence>
<dbReference type="EMBL" id="RXGA01000002">
    <property type="protein sequence ID" value="RWX73717.1"/>
    <property type="molecule type" value="Genomic_DNA"/>
</dbReference>
<evidence type="ECO:0008006" key="4">
    <source>
        <dbReference type="Google" id="ProtNLM"/>
    </source>
</evidence>
<feature type="transmembrane region" description="Helical" evidence="1">
    <location>
        <begin position="36"/>
        <end position="57"/>
    </location>
</feature>
<dbReference type="Pfam" id="PF10086">
    <property type="entry name" value="YhfC"/>
    <property type="match status" value="2"/>
</dbReference>
<evidence type="ECO:0000256" key="1">
    <source>
        <dbReference type="SAM" id="Phobius"/>
    </source>
</evidence>
<organism evidence="2 3">
    <name type="scientific">Methanosuratincola subterraneus</name>
    <dbReference type="NCBI Taxonomy" id="2593994"/>
    <lineage>
        <taxon>Archaea</taxon>
        <taxon>Thermoproteota</taxon>
        <taxon>Methanosuratincolia</taxon>
        <taxon>Candidatus Methanomethylicales</taxon>
        <taxon>Candidatus Methanomethylicaceae</taxon>
        <taxon>Candidatus Methanosuratincola (ex Vanwonterghem et al. 2016)</taxon>
    </lineage>
</organism>
<accession>A0A3S3REU2</accession>
<gene>
    <name evidence="2" type="ORF">Metus_0496</name>
</gene>
<protein>
    <recommendedName>
        <fullName evidence="4">YhfC family intramembrane metalloprotease</fullName>
    </recommendedName>
</protein>
<feature type="transmembrane region" description="Helical" evidence="1">
    <location>
        <begin position="196"/>
        <end position="215"/>
    </location>
</feature>
<sequence>MLNPWLILGPSGMMIVGIFYMLFWRERVRRDSGKGVPIRFFIFGGLLWAAAIIPKIIMDYTVTQPLYVWWASSFGASGALLLLGVYVGLRTGIFECGAAYLGFRAFARKTNQVNEAGIAKASSWEGAAGQNMGYSEAVAVGVGFGAFEAIVLALPSLVQMAAIFLDPSILSGLPPEQVAAIESQLSQPTWMAAAAAWERAFAILAHVFATVLAYLSVAQRRLILLGGAVAYKSVLDAPIPILQEYLASSPYYIVITEAFVAVMGLVGLLGMLNINRIAPRDTNVIRNEQ</sequence>
<proteinExistence type="predicted"/>
<feature type="transmembrane region" description="Helical" evidence="1">
    <location>
        <begin position="222"/>
        <end position="239"/>
    </location>
</feature>
<reference evidence="2 3" key="1">
    <citation type="submission" date="2018-12" db="EMBL/GenBank/DDBJ databases">
        <title>The complete genome of the methanogenic archaea of the candidate phylum Verstraetearchaeota, obtained from the metagenome of underground thermal water.</title>
        <authorList>
            <person name="Kadnikov V.V."/>
            <person name="Mardanov A.V."/>
            <person name="Beletsky A.V."/>
            <person name="Karnachuk O.V."/>
            <person name="Ravin N.V."/>
        </authorList>
    </citation>
    <scope>NUCLEOTIDE SEQUENCE [LARGE SCALE GENOMIC DNA]</scope>
    <source>
        <strain evidence="2">Ch88</strain>
    </source>
</reference>
<dbReference type="Proteomes" id="UP000288215">
    <property type="component" value="Unassembled WGS sequence"/>
</dbReference>
<feature type="transmembrane region" description="Helical" evidence="1">
    <location>
        <begin position="6"/>
        <end position="24"/>
    </location>
</feature>
<feature type="transmembrane region" description="Helical" evidence="1">
    <location>
        <begin position="69"/>
        <end position="89"/>
    </location>
</feature>